<dbReference type="Proteomes" id="UP000460207">
    <property type="component" value="Unassembled WGS sequence"/>
</dbReference>
<organism evidence="2 4">
    <name type="scientific">Limosilactobacillus reuteri</name>
    <name type="common">Lactobacillus reuteri</name>
    <dbReference type="NCBI Taxonomy" id="1598"/>
    <lineage>
        <taxon>Bacteria</taxon>
        <taxon>Bacillati</taxon>
        <taxon>Bacillota</taxon>
        <taxon>Bacilli</taxon>
        <taxon>Lactobacillales</taxon>
        <taxon>Lactobacillaceae</taxon>
        <taxon>Limosilactobacillus</taxon>
    </lineage>
</organism>
<gene>
    <name evidence="1" type="ORF">GIX76_03830</name>
    <name evidence="2" type="ORF">GIX81_10775</name>
</gene>
<accession>A0A6L5P643</accession>
<evidence type="ECO:0000313" key="1">
    <source>
        <dbReference type="EMBL" id="MRG89120.1"/>
    </source>
</evidence>
<reference evidence="3 4" key="1">
    <citation type="submission" date="2019-11" db="EMBL/GenBank/DDBJ databases">
        <title>Draft genome sequence of 12 host-associated Lactobacillus reuteri rodent strains.</title>
        <authorList>
            <person name="Zhang S."/>
            <person name="Ozcam M."/>
            <person name="Van Pijkeren J.P."/>
        </authorList>
    </citation>
    <scope>NUCLEOTIDE SEQUENCE [LARGE SCALE GENOMIC DNA]</scope>
    <source>
        <strain evidence="2 4">Lr4020</strain>
        <strain evidence="1 3">N4I</strain>
    </source>
</reference>
<evidence type="ECO:0000313" key="4">
    <source>
        <dbReference type="Proteomes" id="UP000472879"/>
    </source>
</evidence>
<sequence>MESTIELHTKGFKDFSKQLANITVQLRTVNAELKKTNQLVKELIDLKDKLES</sequence>
<proteinExistence type="predicted"/>
<dbReference type="EMBL" id="WJND01000004">
    <property type="protein sequence ID" value="MRG89120.1"/>
    <property type="molecule type" value="Genomic_DNA"/>
</dbReference>
<protein>
    <submittedName>
        <fullName evidence="2">Uncharacterized protein</fullName>
    </submittedName>
</protein>
<dbReference type="RefSeq" id="WP_003663755.1">
    <property type="nucleotide sequence ID" value="NZ_CP015408.2"/>
</dbReference>
<name>A0A6L5P643_LIMRT</name>
<evidence type="ECO:0000313" key="2">
    <source>
        <dbReference type="EMBL" id="MRH09903.1"/>
    </source>
</evidence>
<dbReference type="AlphaFoldDB" id="A0A6L5P643"/>
<dbReference type="EMBL" id="WJNA01000038">
    <property type="protein sequence ID" value="MRH09903.1"/>
    <property type="molecule type" value="Genomic_DNA"/>
</dbReference>
<dbReference type="Proteomes" id="UP000472879">
    <property type="component" value="Unassembled WGS sequence"/>
</dbReference>
<evidence type="ECO:0000313" key="3">
    <source>
        <dbReference type="Proteomes" id="UP000460207"/>
    </source>
</evidence>
<comment type="caution">
    <text evidence="2">The sequence shown here is derived from an EMBL/GenBank/DDBJ whole genome shotgun (WGS) entry which is preliminary data.</text>
</comment>